<protein>
    <recommendedName>
        <fullName evidence="3">RBR-type E3 ubiquitin transferase</fullName>
        <ecNumber evidence="3">2.3.2.31</ecNumber>
    </recommendedName>
</protein>
<feature type="compositionally biased region" description="Acidic residues" evidence="12">
    <location>
        <begin position="645"/>
        <end position="663"/>
    </location>
</feature>
<evidence type="ECO:0000256" key="5">
    <source>
        <dbReference type="ARBA" id="ARBA00022723"/>
    </source>
</evidence>
<evidence type="ECO:0000256" key="4">
    <source>
        <dbReference type="ARBA" id="ARBA00022679"/>
    </source>
</evidence>
<dbReference type="SMART" id="SM00647">
    <property type="entry name" value="IBR"/>
    <property type="match status" value="2"/>
</dbReference>
<dbReference type="Gene3D" id="3.10.110.10">
    <property type="entry name" value="Ubiquitin Conjugating Enzyme"/>
    <property type="match status" value="1"/>
</dbReference>
<dbReference type="CDD" id="cd23820">
    <property type="entry name" value="RWD_RNF14"/>
    <property type="match status" value="1"/>
</dbReference>
<sequence length="674" mass="74705">MAEETVDDEREVELSSICAIFPEMIIGPEDPFAASIAIPISPAKPVAVVFPLVDGAPPTGLPTPPNSNRVDRSDDDAIRVDAREEAVGELARDIHHLSHLPPLSLEIKLPEGYPASEPPVLDLSTSPPWLPKETLLILQNDGKRLWEELGRDQVIFAYIDHLQQAAEGAFGLFDLGPGDTPFEVARDLKIALLDFDQKGKRDEFERETFECGVCLDPKKGAVCHKLILCSHVFCIQCLQDFYNSCISEGDISSVKCLAPGCGKEEKLATGQADTPKKRKRKREDRTLGPSELLQIPLDQDMVKRYVDLKRKAELESDKSTVYCPRKWCQGAARSTKHQKESGIGSSRDESDDESEVDETSSGGPSSGLPPPSERLAICSDCAYAFCVVCFRGWHGELTICRPRDPNKLSAEEKASEEYMKLHTTPCPTCASPCQKTQGCNHMVCFKCSTHFCYLCSAWLDEANPYQHFNQEKSGCYQRLWELEGGDDGEIGLAYGGGVEQGNNAFVPWDVEEISDTEGSSDGDDGIDDDSVDEEEMVLFEDPQVQDELGQRLLQVGQFHEQDPPQPPPEAPVPPVVDIHAGPAPRQRAQAPRPVLPPGLRPEDHPRRPPAFLGNLVRQAQGERVVADRPGRGIRRHGLQRFLEMVENDEEDGWDSEELDDDEGRPDGDWEIPLR</sequence>
<evidence type="ECO:0000313" key="16">
    <source>
        <dbReference type="EMBL" id="KAH0562174.1"/>
    </source>
</evidence>
<keyword evidence="4" id="KW-0808">Transferase</keyword>
<dbReference type="FunFam" id="3.30.40.10:FF:000416">
    <property type="entry name" value="RBR-type E3 ubiquitin transferase"/>
    <property type="match status" value="1"/>
</dbReference>
<evidence type="ECO:0000259" key="13">
    <source>
        <dbReference type="PROSITE" id="PS50089"/>
    </source>
</evidence>
<dbReference type="GO" id="GO:0008270">
    <property type="term" value="F:zinc ion binding"/>
    <property type="evidence" value="ECO:0007669"/>
    <property type="project" value="UniProtKB-KW"/>
</dbReference>
<dbReference type="PROSITE" id="PS00518">
    <property type="entry name" value="ZF_RING_1"/>
    <property type="match status" value="1"/>
</dbReference>
<evidence type="ECO:0000256" key="6">
    <source>
        <dbReference type="ARBA" id="ARBA00022737"/>
    </source>
</evidence>
<dbReference type="InterPro" id="IPR013083">
    <property type="entry name" value="Znf_RING/FYVE/PHD"/>
</dbReference>
<dbReference type="SUPFAM" id="SSF54495">
    <property type="entry name" value="UBC-like"/>
    <property type="match status" value="1"/>
</dbReference>
<feature type="region of interest" description="Disordered" evidence="12">
    <location>
        <begin position="645"/>
        <end position="674"/>
    </location>
</feature>
<dbReference type="GO" id="GO:0016567">
    <property type="term" value="P:protein ubiquitination"/>
    <property type="evidence" value="ECO:0007669"/>
    <property type="project" value="InterPro"/>
</dbReference>
<dbReference type="PROSITE" id="PS50089">
    <property type="entry name" value="ZF_RING_2"/>
    <property type="match status" value="1"/>
</dbReference>
<keyword evidence="6" id="KW-0677">Repeat</keyword>
<dbReference type="InterPro" id="IPR047548">
    <property type="entry name" value="Rcat_RBR_RNF14"/>
</dbReference>
<evidence type="ECO:0000256" key="11">
    <source>
        <dbReference type="PROSITE-ProRule" id="PRU00175"/>
    </source>
</evidence>
<dbReference type="Pfam" id="PF01485">
    <property type="entry name" value="IBR"/>
    <property type="match status" value="1"/>
</dbReference>
<feature type="compositionally biased region" description="Acidic residues" evidence="12">
    <location>
        <begin position="349"/>
        <end position="358"/>
    </location>
</feature>
<reference evidence="16" key="1">
    <citation type="submission" date="2021-03" db="EMBL/GenBank/DDBJ databases">
        <title>Comparative genomics and phylogenomic investigation of the class Geoglossomycetes provide insights into ecological specialization and systematics.</title>
        <authorList>
            <person name="Melie T."/>
            <person name="Pirro S."/>
            <person name="Miller A.N."/>
            <person name="Quandt A."/>
        </authorList>
    </citation>
    <scope>NUCLEOTIDE SEQUENCE</scope>
    <source>
        <strain evidence="16">CAQ_001_2017</strain>
    </source>
</reference>
<evidence type="ECO:0000256" key="12">
    <source>
        <dbReference type="SAM" id="MobiDB-lite"/>
    </source>
</evidence>
<dbReference type="Pfam" id="PF26200">
    <property type="entry name" value="Rcat_RNF216"/>
    <property type="match status" value="1"/>
</dbReference>
<organism evidence="16 17">
    <name type="scientific">Trichoglossum hirsutum</name>
    <dbReference type="NCBI Taxonomy" id="265104"/>
    <lineage>
        <taxon>Eukaryota</taxon>
        <taxon>Fungi</taxon>
        <taxon>Dikarya</taxon>
        <taxon>Ascomycota</taxon>
        <taxon>Pezizomycotina</taxon>
        <taxon>Geoglossomycetes</taxon>
        <taxon>Geoglossales</taxon>
        <taxon>Geoglossaceae</taxon>
        <taxon>Trichoglossum</taxon>
    </lineage>
</organism>
<evidence type="ECO:0000259" key="15">
    <source>
        <dbReference type="PROSITE" id="PS51873"/>
    </source>
</evidence>
<feature type="domain" description="RING-type" evidence="15">
    <location>
        <begin position="207"/>
        <end position="479"/>
    </location>
</feature>
<dbReference type="CDD" id="cd23134">
    <property type="entry name" value="RING-HC_ITT1-like"/>
    <property type="match status" value="1"/>
</dbReference>
<gene>
    <name evidence="16" type="ORF">GP486_003127</name>
</gene>
<dbReference type="InterPro" id="IPR031127">
    <property type="entry name" value="E3_UB_ligase_RBR"/>
</dbReference>
<evidence type="ECO:0000259" key="14">
    <source>
        <dbReference type="PROSITE" id="PS50908"/>
    </source>
</evidence>
<keyword evidence="8" id="KW-0833">Ubl conjugation pathway</keyword>
<dbReference type="CDD" id="cd20354">
    <property type="entry name" value="Rcat_RBR_RNF14"/>
    <property type="match status" value="1"/>
</dbReference>
<comment type="caution">
    <text evidence="16">The sequence shown here is derived from an EMBL/GenBank/DDBJ whole genome shotgun (WGS) entry which is preliminary data.</text>
</comment>
<evidence type="ECO:0000256" key="7">
    <source>
        <dbReference type="ARBA" id="ARBA00022771"/>
    </source>
</evidence>
<dbReference type="Pfam" id="PF05773">
    <property type="entry name" value="RWD"/>
    <property type="match status" value="1"/>
</dbReference>
<dbReference type="InterPro" id="IPR044066">
    <property type="entry name" value="TRIAD_supradom"/>
</dbReference>
<dbReference type="InterPro" id="IPR001841">
    <property type="entry name" value="Znf_RING"/>
</dbReference>
<keyword evidence="17" id="KW-1185">Reference proteome</keyword>
<comment type="similarity">
    <text evidence="10">Belongs to the RBR family. RNF14 subfamily.</text>
</comment>
<evidence type="ECO:0000256" key="1">
    <source>
        <dbReference type="ARBA" id="ARBA00001798"/>
    </source>
</evidence>
<dbReference type="PROSITE" id="PS51873">
    <property type="entry name" value="TRIAD"/>
    <property type="match status" value="1"/>
</dbReference>
<keyword evidence="9" id="KW-0862">Zinc</keyword>
<dbReference type="AlphaFoldDB" id="A0A9P8LDQ6"/>
<dbReference type="Gene3D" id="3.30.40.10">
    <property type="entry name" value="Zinc/RING finger domain, C3HC4 (zinc finger)"/>
    <property type="match status" value="1"/>
</dbReference>
<dbReference type="EMBL" id="JAGHQM010000397">
    <property type="protein sequence ID" value="KAH0562174.1"/>
    <property type="molecule type" value="Genomic_DNA"/>
</dbReference>
<dbReference type="PROSITE" id="PS50908">
    <property type="entry name" value="RWD"/>
    <property type="match status" value="1"/>
</dbReference>
<evidence type="ECO:0000256" key="3">
    <source>
        <dbReference type="ARBA" id="ARBA00012251"/>
    </source>
</evidence>
<comment type="catalytic activity">
    <reaction evidence="1">
        <text>[E2 ubiquitin-conjugating enzyme]-S-ubiquitinyl-L-cysteine + [acceptor protein]-L-lysine = [E2 ubiquitin-conjugating enzyme]-L-cysteine + [acceptor protein]-N(6)-ubiquitinyl-L-lysine.</text>
        <dbReference type="EC" id="2.3.2.31"/>
    </reaction>
</comment>
<dbReference type="Gene3D" id="1.20.120.1750">
    <property type="match status" value="1"/>
</dbReference>
<dbReference type="InterPro" id="IPR016135">
    <property type="entry name" value="UBQ-conjugating_enzyme/RWD"/>
</dbReference>
<evidence type="ECO:0000256" key="9">
    <source>
        <dbReference type="ARBA" id="ARBA00022833"/>
    </source>
</evidence>
<feature type="region of interest" description="Disordered" evidence="12">
    <location>
        <begin position="267"/>
        <end position="290"/>
    </location>
</feature>
<feature type="compositionally biased region" description="Pro residues" evidence="12">
    <location>
        <begin position="563"/>
        <end position="574"/>
    </location>
</feature>
<evidence type="ECO:0000256" key="8">
    <source>
        <dbReference type="ARBA" id="ARBA00022786"/>
    </source>
</evidence>
<evidence type="ECO:0000256" key="2">
    <source>
        <dbReference type="ARBA" id="ARBA00004906"/>
    </source>
</evidence>
<comment type="pathway">
    <text evidence="2">Protein modification; protein ubiquitination.</text>
</comment>
<feature type="domain" description="RWD" evidence="14">
    <location>
        <begin position="12"/>
        <end position="169"/>
    </location>
</feature>
<dbReference type="EC" id="2.3.2.31" evidence="3"/>
<feature type="compositionally biased region" description="Basic and acidic residues" evidence="12">
    <location>
        <begin position="664"/>
        <end position="674"/>
    </location>
</feature>
<feature type="compositionally biased region" description="Low complexity" evidence="12">
    <location>
        <begin position="582"/>
        <end position="592"/>
    </location>
</feature>
<evidence type="ECO:0000256" key="10">
    <source>
        <dbReference type="ARBA" id="ARBA00044508"/>
    </source>
</evidence>
<dbReference type="GO" id="GO:0061630">
    <property type="term" value="F:ubiquitin protein ligase activity"/>
    <property type="evidence" value="ECO:0007669"/>
    <property type="project" value="UniProtKB-EC"/>
</dbReference>
<feature type="region of interest" description="Disordered" evidence="12">
    <location>
        <begin position="558"/>
        <end position="610"/>
    </location>
</feature>
<proteinExistence type="inferred from homology"/>
<feature type="domain" description="RING-type" evidence="13">
    <location>
        <begin position="211"/>
        <end position="245"/>
    </location>
</feature>
<dbReference type="SUPFAM" id="SSF57850">
    <property type="entry name" value="RING/U-box"/>
    <property type="match status" value="2"/>
</dbReference>
<dbReference type="PANTHER" id="PTHR11685">
    <property type="entry name" value="RBR FAMILY RING FINGER AND IBR DOMAIN-CONTAINING"/>
    <property type="match status" value="1"/>
</dbReference>
<name>A0A9P8LDQ6_9PEZI</name>
<dbReference type="InterPro" id="IPR002867">
    <property type="entry name" value="IBR_dom"/>
</dbReference>
<dbReference type="SMART" id="SM00591">
    <property type="entry name" value="RWD"/>
    <property type="match status" value="1"/>
</dbReference>
<keyword evidence="7 11" id="KW-0863">Zinc-finger</keyword>
<dbReference type="Proteomes" id="UP000750711">
    <property type="component" value="Unassembled WGS sequence"/>
</dbReference>
<dbReference type="InterPro" id="IPR006575">
    <property type="entry name" value="RWD_dom"/>
</dbReference>
<evidence type="ECO:0000313" key="17">
    <source>
        <dbReference type="Proteomes" id="UP000750711"/>
    </source>
</evidence>
<dbReference type="InterPro" id="IPR017907">
    <property type="entry name" value="Znf_RING_CS"/>
</dbReference>
<feature type="region of interest" description="Disordered" evidence="12">
    <location>
        <begin position="337"/>
        <end position="369"/>
    </location>
</feature>
<keyword evidence="5" id="KW-0479">Metal-binding</keyword>
<accession>A0A9P8LDQ6</accession>